<evidence type="ECO:0000313" key="5">
    <source>
        <dbReference type="Proteomes" id="UP000447833"/>
    </source>
</evidence>
<dbReference type="InterPro" id="IPR036291">
    <property type="entry name" value="NAD(P)-bd_dom_sf"/>
</dbReference>
<organism evidence="4 5">
    <name type="scientific">Guptibacillus hwajinpoensis</name>
    <dbReference type="NCBI Taxonomy" id="208199"/>
    <lineage>
        <taxon>Bacteria</taxon>
        <taxon>Bacillati</taxon>
        <taxon>Bacillota</taxon>
        <taxon>Bacilli</taxon>
        <taxon>Bacillales</taxon>
        <taxon>Guptibacillaceae</taxon>
        <taxon>Guptibacillus</taxon>
    </lineage>
</organism>
<dbReference type="UniPathway" id="UPA00124"/>
<dbReference type="RefSeq" id="WP_098443173.1">
    <property type="nucleotide sequence ID" value="NZ_WMEY01000003.1"/>
</dbReference>
<reference evidence="4 5" key="1">
    <citation type="submission" date="2019-11" db="EMBL/GenBank/DDBJ databases">
        <title>Genome sequences of 17 halophilic strains isolated from different environments.</title>
        <authorList>
            <person name="Furrow R.E."/>
        </authorList>
    </citation>
    <scope>NUCLEOTIDE SEQUENCE [LARGE SCALE GENOMIC DNA]</scope>
    <source>
        <strain evidence="4 5">22506_14_FS</strain>
    </source>
</reference>
<evidence type="ECO:0000313" key="4">
    <source>
        <dbReference type="EMBL" id="MYL63559.1"/>
    </source>
</evidence>
<dbReference type="EMBL" id="WMEY01000003">
    <property type="protein sequence ID" value="MYL63559.1"/>
    <property type="molecule type" value="Genomic_DNA"/>
</dbReference>
<keyword evidence="2" id="KW-0521">NADP</keyword>
<dbReference type="GO" id="GO:0019305">
    <property type="term" value="P:dTDP-rhamnose biosynthetic process"/>
    <property type="evidence" value="ECO:0007669"/>
    <property type="project" value="UniProtKB-UniPathway"/>
</dbReference>
<dbReference type="GO" id="GO:0008831">
    <property type="term" value="F:dTDP-4-dehydrorhamnose reductase activity"/>
    <property type="evidence" value="ECO:0007669"/>
    <property type="project" value="UniProtKB-EC"/>
</dbReference>
<name>A0A845EYF6_9BACL</name>
<proteinExistence type="inferred from homology"/>
<gene>
    <name evidence="4" type="ORF">GLW07_09360</name>
</gene>
<protein>
    <recommendedName>
        <fullName evidence="2">dTDP-4-dehydrorhamnose reductase</fullName>
        <ecNumber evidence="2">1.1.1.133</ecNumber>
    </recommendedName>
</protein>
<dbReference type="GO" id="GO:0005829">
    <property type="term" value="C:cytosol"/>
    <property type="evidence" value="ECO:0007669"/>
    <property type="project" value="TreeGrafter"/>
</dbReference>
<dbReference type="InterPro" id="IPR005913">
    <property type="entry name" value="dTDP_dehydrorham_reduct"/>
</dbReference>
<dbReference type="Gene3D" id="3.40.50.720">
    <property type="entry name" value="NAD(P)-binding Rossmann-like Domain"/>
    <property type="match status" value="1"/>
</dbReference>
<dbReference type="SUPFAM" id="SSF51735">
    <property type="entry name" value="NAD(P)-binding Rossmann-fold domains"/>
    <property type="match status" value="1"/>
</dbReference>
<dbReference type="Pfam" id="PF04321">
    <property type="entry name" value="RmlD_sub_bind"/>
    <property type="match status" value="1"/>
</dbReference>
<comment type="similarity">
    <text evidence="1 2">Belongs to the dTDP-4-dehydrorhamnose reductase family.</text>
</comment>
<accession>A0A845EYF6</accession>
<feature type="domain" description="RmlD-like substrate binding" evidence="3">
    <location>
        <begin position="1"/>
        <end position="229"/>
    </location>
</feature>
<evidence type="ECO:0000259" key="3">
    <source>
        <dbReference type="Pfam" id="PF04321"/>
    </source>
</evidence>
<evidence type="ECO:0000256" key="1">
    <source>
        <dbReference type="ARBA" id="ARBA00010944"/>
    </source>
</evidence>
<dbReference type="InterPro" id="IPR029903">
    <property type="entry name" value="RmlD-like-bd"/>
</dbReference>
<evidence type="ECO:0000256" key="2">
    <source>
        <dbReference type="RuleBase" id="RU364082"/>
    </source>
</evidence>
<dbReference type="AlphaFoldDB" id="A0A845EYF6"/>
<dbReference type="Proteomes" id="UP000447833">
    <property type="component" value="Unassembled WGS sequence"/>
</dbReference>
<sequence length="277" mass="31472">MKILVLGGKGMAGHVIVKYLKDQRKSDQILYTSRDPLDIEGFYLDVLSQSELETLIDKTEPDLVINAIGVLNNDAEKNEQKAFKINALLPHQLVKLMNRRRGKVIHISTDCVFSGKKGSYTESDAPDGDSVYARTKAIGEITQAPHLTIRTSIIGPELKADGIGLFLWFMSQKGEIPGYQKVFWNGVTTLELARVINQLIDEQVEGLIHLHSKNTISKYELLKLMKEIFEKKDVSIIPSNPFFLDRTILNTREDFRYTGPSYWEMLIELKKWMNNSG</sequence>
<comment type="pathway">
    <text evidence="2">Carbohydrate biosynthesis; dTDP-L-rhamnose biosynthesis.</text>
</comment>
<dbReference type="PANTHER" id="PTHR10491">
    <property type="entry name" value="DTDP-4-DEHYDRORHAMNOSE REDUCTASE"/>
    <property type="match status" value="1"/>
</dbReference>
<comment type="function">
    <text evidence="2">Catalyzes the reduction of dTDP-6-deoxy-L-lyxo-4-hexulose to yield dTDP-L-rhamnose.</text>
</comment>
<dbReference type="CDD" id="cd05254">
    <property type="entry name" value="dTDP_HR_like_SDR_e"/>
    <property type="match status" value="1"/>
</dbReference>
<dbReference type="PANTHER" id="PTHR10491:SF4">
    <property type="entry name" value="METHIONINE ADENOSYLTRANSFERASE 2 SUBUNIT BETA"/>
    <property type="match status" value="1"/>
</dbReference>
<dbReference type="EC" id="1.1.1.133" evidence="2"/>
<keyword evidence="2" id="KW-0560">Oxidoreductase</keyword>
<comment type="caution">
    <text evidence="4">The sequence shown here is derived from an EMBL/GenBank/DDBJ whole genome shotgun (WGS) entry which is preliminary data.</text>
</comment>